<keyword evidence="4 10" id="KW-1003">Cell membrane</keyword>
<evidence type="ECO:0000256" key="7">
    <source>
        <dbReference type="ARBA" id="ARBA00023136"/>
    </source>
</evidence>
<feature type="transmembrane region" description="Helical" evidence="10">
    <location>
        <begin position="118"/>
        <end position="137"/>
    </location>
</feature>
<organism evidence="11 12">
    <name type="scientific">Ligilactobacillus salitolerans</name>
    <dbReference type="NCBI Taxonomy" id="1808352"/>
    <lineage>
        <taxon>Bacteria</taxon>
        <taxon>Bacillati</taxon>
        <taxon>Bacillota</taxon>
        <taxon>Bacilli</taxon>
        <taxon>Lactobacillales</taxon>
        <taxon>Lactobacillaceae</taxon>
        <taxon>Ligilactobacillus</taxon>
    </lineage>
</organism>
<dbReference type="PANTHER" id="PTHR30065:SF1">
    <property type="entry name" value="SURFACE PRESENTATION OF ANTIGENS PROTEIN SPAR"/>
    <property type="match status" value="1"/>
</dbReference>
<protein>
    <recommendedName>
        <fullName evidence="3 9">Flagellar biosynthetic protein FliR</fullName>
    </recommendedName>
</protein>
<dbReference type="InterPro" id="IPR006303">
    <property type="entry name" value="FliR"/>
</dbReference>
<accession>A0A401ITQ2</accession>
<evidence type="ECO:0000256" key="4">
    <source>
        <dbReference type="ARBA" id="ARBA00022475"/>
    </source>
</evidence>
<evidence type="ECO:0000313" key="11">
    <source>
        <dbReference type="EMBL" id="GBG94920.1"/>
    </source>
</evidence>
<keyword evidence="8 10" id="KW-0975">Bacterial flagellum</keyword>
<dbReference type="Pfam" id="PF01311">
    <property type="entry name" value="Bac_export_1"/>
    <property type="match status" value="1"/>
</dbReference>
<evidence type="ECO:0000256" key="6">
    <source>
        <dbReference type="ARBA" id="ARBA00022989"/>
    </source>
</evidence>
<dbReference type="InterPro" id="IPR002010">
    <property type="entry name" value="T3SS_IM_R"/>
</dbReference>
<keyword evidence="6 10" id="KW-1133">Transmembrane helix</keyword>
<dbReference type="GO" id="GO:0044780">
    <property type="term" value="P:bacterial-type flagellum assembly"/>
    <property type="evidence" value="ECO:0007669"/>
    <property type="project" value="UniProtKB-UniRule"/>
</dbReference>
<feature type="transmembrane region" description="Helical" evidence="10">
    <location>
        <begin position="172"/>
        <end position="194"/>
    </location>
</feature>
<dbReference type="GO" id="GO:0009425">
    <property type="term" value="C:bacterial-type flagellum basal body"/>
    <property type="evidence" value="ECO:0007669"/>
    <property type="project" value="UniProtKB-SubCell"/>
</dbReference>
<dbReference type="AlphaFoldDB" id="A0A401ITQ2"/>
<dbReference type="GO" id="GO:0005886">
    <property type="term" value="C:plasma membrane"/>
    <property type="evidence" value="ECO:0007669"/>
    <property type="project" value="UniProtKB-SubCell"/>
</dbReference>
<feature type="transmembrane region" description="Helical" evidence="10">
    <location>
        <begin position="55"/>
        <end position="73"/>
    </location>
</feature>
<comment type="caution">
    <text evidence="10">Lacks conserved residue(s) required for the propagation of feature annotation.</text>
</comment>
<comment type="caution">
    <text evidence="11">The sequence shown here is derived from an EMBL/GenBank/DDBJ whole genome shotgun (WGS) entry which is preliminary data.</text>
</comment>
<evidence type="ECO:0000256" key="2">
    <source>
        <dbReference type="ARBA" id="ARBA00009772"/>
    </source>
</evidence>
<keyword evidence="11" id="KW-0966">Cell projection</keyword>
<evidence type="ECO:0000313" key="12">
    <source>
        <dbReference type="Proteomes" id="UP000286848"/>
    </source>
</evidence>
<dbReference type="PANTHER" id="PTHR30065">
    <property type="entry name" value="FLAGELLAR BIOSYNTHETIC PROTEIN FLIR"/>
    <property type="match status" value="1"/>
</dbReference>
<keyword evidence="5 10" id="KW-0812">Transmembrane</keyword>
<evidence type="ECO:0000256" key="1">
    <source>
        <dbReference type="ARBA" id="ARBA00002578"/>
    </source>
</evidence>
<sequence length="249" mass="26770">MAEVELICLVGCRLFSFVATAPVFSQKGFPNMAKLVVGGSLTVAAVPLAGKAHELTMALFALAVVKEVLLGLAMGYISQLVFQAVIMAGSLIDFQNGFSMGQAFDRTMEVSSSQYGKLYYWLAIAVFFILNLHLQLFRAVMKSFTMVPLGTANLTAATVKGVVQLTGQTLEMAFNIAAPLIIAVMVIDIVLGVLSRSVPQLNVLMLSLSLKATVGLVIFLLLLPNVISLLGKVMPQSYEFLVEFLRSLG</sequence>
<feature type="transmembrane region" description="Helical" evidence="10">
    <location>
        <begin position="201"/>
        <end position="223"/>
    </location>
</feature>
<comment type="function">
    <text evidence="1 10">Role in flagellar biosynthesis.</text>
</comment>
<dbReference type="NCBIfam" id="TIGR01400">
    <property type="entry name" value="fliR"/>
    <property type="match status" value="1"/>
</dbReference>
<dbReference type="Proteomes" id="UP000286848">
    <property type="component" value="Unassembled WGS sequence"/>
</dbReference>
<keyword evidence="11" id="KW-0969">Cilium</keyword>
<gene>
    <name evidence="11" type="ORF">LFYK43_13790</name>
</gene>
<dbReference type="OrthoDB" id="9807748at2"/>
<comment type="similarity">
    <text evidence="2 10">Belongs to the FliR/MopE/SpaR family.</text>
</comment>
<evidence type="ECO:0000256" key="3">
    <source>
        <dbReference type="ARBA" id="ARBA00021717"/>
    </source>
</evidence>
<keyword evidence="12" id="KW-1185">Reference proteome</keyword>
<evidence type="ECO:0000256" key="5">
    <source>
        <dbReference type="ARBA" id="ARBA00022692"/>
    </source>
</evidence>
<dbReference type="EMBL" id="BFFP01000021">
    <property type="protein sequence ID" value="GBG94920.1"/>
    <property type="molecule type" value="Genomic_DNA"/>
</dbReference>
<keyword evidence="7 10" id="KW-0472">Membrane</keyword>
<name>A0A401ITQ2_9LACO</name>
<evidence type="ECO:0000256" key="9">
    <source>
        <dbReference type="NCBIfam" id="TIGR01400"/>
    </source>
</evidence>
<proteinExistence type="inferred from homology"/>
<dbReference type="GO" id="GO:0006605">
    <property type="term" value="P:protein targeting"/>
    <property type="evidence" value="ECO:0007669"/>
    <property type="project" value="UniProtKB-UniRule"/>
</dbReference>
<reference evidence="11 12" key="1">
    <citation type="journal article" date="2019" name="Int. J. Syst. Evol. Microbiol.">
        <title>Lactobacillus salitolerans sp. nov., a novel lactic acid bacterium isolated from spent mushroom substrates.</title>
        <authorList>
            <person name="Tohno M."/>
            <person name="Tanizawa Y."/>
            <person name="Kojima Y."/>
            <person name="Sakamoto M."/>
            <person name="Nakamura Y."/>
            <person name="Ohkuma M."/>
            <person name="Kobayashi H."/>
        </authorList>
    </citation>
    <scope>NUCLEOTIDE SEQUENCE [LARGE SCALE GENOMIC DNA]</scope>
    <source>
        <strain evidence="11 12">YK43</strain>
    </source>
</reference>
<evidence type="ECO:0000256" key="10">
    <source>
        <dbReference type="RuleBase" id="RU362071"/>
    </source>
</evidence>
<evidence type="ECO:0000256" key="8">
    <source>
        <dbReference type="ARBA" id="ARBA00023143"/>
    </source>
</evidence>
<comment type="subcellular location">
    <subcellularLocation>
        <location evidence="10">Cell membrane</location>
        <topology evidence="10">Multi-pass membrane protein</topology>
    </subcellularLocation>
    <subcellularLocation>
        <location evidence="10">Bacterial flagellum basal body</location>
    </subcellularLocation>
</comment>
<keyword evidence="11" id="KW-0282">Flagellum</keyword>
<dbReference type="PRINTS" id="PR00953">
    <property type="entry name" value="TYPE3IMRPROT"/>
</dbReference>